<dbReference type="OrthoDB" id="9791637at2"/>
<evidence type="ECO:0000259" key="2">
    <source>
        <dbReference type="Pfam" id="PF07883"/>
    </source>
</evidence>
<gene>
    <name evidence="3" type="ORF">ETU37_08780</name>
</gene>
<dbReference type="Pfam" id="PF07883">
    <property type="entry name" value="Cupin_2"/>
    <property type="match status" value="1"/>
</dbReference>
<feature type="region of interest" description="Disordered" evidence="1">
    <location>
        <begin position="1"/>
        <end position="58"/>
    </location>
</feature>
<protein>
    <submittedName>
        <fullName evidence="3">Cupin domain-containing protein</fullName>
    </submittedName>
</protein>
<dbReference type="PANTHER" id="PTHR36440">
    <property type="entry name" value="PUTATIVE (AFU_ORTHOLOGUE AFUA_8G07350)-RELATED"/>
    <property type="match status" value="1"/>
</dbReference>
<accession>A0A4Q5J346</accession>
<proteinExistence type="predicted"/>
<dbReference type="SUPFAM" id="SSF51182">
    <property type="entry name" value="RmlC-like cupins"/>
    <property type="match status" value="1"/>
</dbReference>
<reference evidence="3 4" key="1">
    <citation type="submission" date="2019-01" db="EMBL/GenBank/DDBJ databases">
        <title>Nocardioides guangzhouensis sp. nov., an actinobacterium isolated from soil.</title>
        <authorList>
            <person name="Fu Y."/>
            <person name="Cai Y."/>
            <person name="Lin Z."/>
            <person name="Chen P."/>
        </authorList>
    </citation>
    <scope>NUCLEOTIDE SEQUENCE [LARGE SCALE GENOMIC DNA]</scope>
    <source>
        <strain evidence="3 4">NBRC 105384</strain>
    </source>
</reference>
<dbReference type="InterPro" id="IPR053146">
    <property type="entry name" value="QDO-like"/>
</dbReference>
<dbReference type="InterPro" id="IPR014710">
    <property type="entry name" value="RmlC-like_jellyroll"/>
</dbReference>
<dbReference type="EMBL" id="SDPU01000020">
    <property type="protein sequence ID" value="RYU13022.1"/>
    <property type="molecule type" value="Genomic_DNA"/>
</dbReference>
<organism evidence="3 4">
    <name type="scientific">Nocardioides iriomotensis</name>
    <dbReference type="NCBI Taxonomy" id="715784"/>
    <lineage>
        <taxon>Bacteria</taxon>
        <taxon>Bacillati</taxon>
        <taxon>Actinomycetota</taxon>
        <taxon>Actinomycetes</taxon>
        <taxon>Propionibacteriales</taxon>
        <taxon>Nocardioidaceae</taxon>
        <taxon>Nocardioides</taxon>
    </lineage>
</organism>
<dbReference type="AlphaFoldDB" id="A0A4Q5J346"/>
<comment type="caution">
    <text evidence="3">The sequence shown here is derived from an EMBL/GenBank/DDBJ whole genome shotgun (WGS) entry which is preliminary data.</text>
</comment>
<dbReference type="InterPro" id="IPR011051">
    <property type="entry name" value="RmlC_Cupin_sf"/>
</dbReference>
<name>A0A4Q5J346_9ACTN</name>
<evidence type="ECO:0000313" key="4">
    <source>
        <dbReference type="Proteomes" id="UP000291189"/>
    </source>
</evidence>
<feature type="domain" description="Cupin type-2" evidence="2">
    <location>
        <begin position="95"/>
        <end position="150"/>
    </location>
</feature>
<sequence length="210" mass="22747">MVLPRAMTRRRRCRARAAAAPHPPPSRATLLVPWTGSRDGRRVRGSQPRRRGDPAMGKTVVRTEAKGDAYWMLGGLYEVLASSEDTEGTATVMQMTVPVASGPPPHTHPGSESVYVVEGTARVHVNGESHDAGPGAFFHFPAGTLETFEPTSTVKLLITYQPGGIEHFFAEAGERAPRRELPPPPDTPPDLARLVEIGERYGMQIQVPPG</sequence>
<dbReference type="PANTHER" id="PTHR36440:SF1">
    <property type="entry name" value="PUTATIVE (AFU_ORTHOLOGUE AFUA_8G07350)-RELATED"/>
    <property type="match status" value="1"/>
</dbReference>
<evidence type="ECO:0000256" key="1">
    <source>
        <dbReference type="SAM" id="MobiDB-lite"/>
    </source>
</evidence>
<keyword evidence="4" id="KW-1185">Reference proteome</keyword>
<evidence type="ECO:0000313" key="3">
    <source>
        <dbReference type="EMBL" id="RYU13022.1"/>
    </source>
</evidence>
<dbReference type="Gene3D" id="2.60.120.10">
    <property type="entry name" value="Jelly Rolls"/>
    <property type="match status" value="1"/>
</dbReference>
<dbReference type="Proteomes" id="UP000291189">
    <property type="component" value="Unassembled WGS sequence"/>
</dbReference>
<dbReference type="InterPro" id="IPR013096">
    <property type="entry name" value="Cupin_2"/>
</dbReference>